<evidence type="ECO:0000313" key="4">
    <source>
        <dbReference type="Proteomes" id="UP000594261"/>
    </source>
</evidence>
<dbReference type="Proteomes" id="UP000594261">
    <property type="component" value="Chromosome 5"/>
</dbReference>
<dbReference type="PANTHER" id="PTHR36806">
    <property type="entry name" value="ADENINE PHOSPHORIBOSYLTRANSFERASE"/>
    <property type="match status" value="1"/>
</dbReference>
<feature type="signal peptide" evidence="2">
    <location>
        <begin position="1"/>
        <end position="29"/>
    </location>
</feature>
<dbReference type="EnsemblPlants" id="QL05p052648:mrna">
    <property type="protein sequence ID" value="QL05p052648:mrna"/>
    <property type="gene ID" value="QL05p052648"/>
</dbReference>
<dbReference type="Gramene" id="QL05p052648:mrna">
    <property type="protein sequence ID" value="QL05p052648:mrna"/>
    <property type="gene ID" value="QL05p052648"/>
</dbReference>
<evidence type="ECO:0000256" key="2">
    <source>
        <dbReference type="SAM" id="SignalP"/>
    </source>
</evidence>
<accession>A0A7N2R522</accession>
<evidence type="ECO:0000313" key="3">
    <source>
        <dbReference type="EnsemblPlants" id="QL05p052648:mrna"/>
    </source>
</evidence>
<protein>
    <submittedName>
        <fullName evidence="3">Uncharacterized protein</fullName>
    </submittedName>
</protein>
<reference evidence="3 4" key="1">
    <citation type="journal article" date="2016" name="G3 (Bethesda)">
        <title>First Draft Assembly and Annotation of the Genome of a California Endemic Oak Quercus lobata Nee (Fagaceae).</title>
        <authorList>
            <person name="Sork V.L."/>
            <person name="Fitz-Gibbon S.T."/>
            <person name="Puiu D."/>
            <person name="Crepeau M."/>
            <person name="Gugger P.F."/>
            <person name="Sherman R."/>
            <person name="Stevens K."/>
            <person name="Langley C.H."/>
            <person name="Pellegrini M."/>
            <person name="Salzberg S.L."/>
        </authorList>
    </citation>
    <scope>NUCLEOTIDE SEQUENCE [LARGE SCALE GENOMIC DNA]</scope>
    <source>
        <strain evidence="3 4">cv. SW786</strain>
    </source>
</reference>
<keyword evidence="2" id="KW-0732">Signal</keyword>
<feature type="region of interest" description="Disordered" evidence="1">
    <location>
        <begin position="278"/>
        <end position="302"/>
    </location>
</feature>
<feature type="chain" id="PRO_5029506826" evidence="2">
    <location>
        <begin position="30"/>
        <end position="302"/>
    </location>
</feature>
<feature type="region of interest" description="Disordered" evidence="1">
    <location>
        <begin position="204"/>
        <end position="224"/>
    </location>
</feature>
<name>A0A7N2R522_QUELO</name>
<proteinExistence type="predicted"/>
<evidence type="ECO:0000256" key="1">
    <source>
        <dbReference type="SAM" id="MobiDB-lite"/>
    </source>
</evidence>
<sequence>MAETTPSRTISLISILFLLLTTAPEPTHSLSFSFVQYRTVVSLSHSLMTRVANLRASRGDVSGSRRAHVIAEKLESGLNFGFLGLTWSLGWDYLKNYARRDINYAEMYGVVSDVNELLKSVSELTRTYSDAERATWAGRNYQNVLGVSTSLFKKLVKVFAKSGTLREALKVAEKEVVQGGLLKDCLELGSNDLKVTNIFTRAVQRPDQPDPPVAADRTRPATNRSDFSGGWRRVCFSKTRVWWVGGRSEVGFPSLESDQTDPTDPQDFRCYLVDPMRSRPFSSRSRRDFAGSSQDLVENDLD</sequence>
<dbReference type="InParanoid" id="A0A7N2R522"/>
<dbReference type="FunCoup" id="A0A7N2R522">
    <property type="interactions" value="704"/>
</dbReference>
<keyword evidence="4" id="KW-1185">Reference proteome</keyword>
<organism evidence="3 4">
    <name type="scientific">Quercus lobata</name>
    <name type="common">Valley oak</name>
    <dbReference type="NCBI Taxonomy" id="97700"/>
    <lineage>
        <taxon>Eukaryota</taxon>
        <taxon>Viridiplantae</taxon>
        <taxon>Streptophyta</taxon>
        <taxon>Embryophyta</taxon>
        <taxon>Tracheophyta</taxon>
        <taxon>Spermatophyta</taxon>
        <taxon>Magnoliopsida</taxon>
        <taxon>eudicotyledons</taxon>
        <taxon>Gunneridae</taxon>
        <taxon>Pentapetalae</taxon>
        <taxon>rosids</taxon>
        <taxon>fabids</taxon>
        <taxon>Fagales</taxon>
        <taxon>Fagaceae</taxon>
        <taxon>Quercus</taxon>
    </lineage>
</organism>
<reference evidence="3" key="2">
    <citation type="submission" date="2021-01" db="UniProtKB">
        <authorList>
            <consortium name="EnsemblPlants"/>
        </authorList>
    </citation>
    <scope>IDENTIFICATION</scope>
</reference>
<dbReference type="EMBL" id="LRBV02000005">
    <property type="status" value="NOT_ANNOTATED_CDS"/>
    <property type="molecule type" value="Genomic_DNA"/>
</dbReference>
<dbReference type="AlphaFoldDB" id="A0A7N2R522"/>